<evidence type="ECO:0000313" key="6">
    <source>
        <dbReference type="Proteomes" id="UP000789508"/>
    </source>
</evidence>
<accession>A0A9N8YRM0</accession>
<evidence type="ECO:0000256" key="1">
    <source>
        <dbReference type="ARBA" id="ARBA00022884"/>
    </source>
</evidence>
<dbReference type="Pfam" id="PF00076">
    <property type="entry name" value="RRM_1"/>
    <property type="match status" value="2"/>
</dbReference>
<feature type="region of interest" description="Disordered" evidence="3">
    <location>
        <begin position="281"/>
        <end position="315"/>
    </location>
</feature>
<feature type="compositionally biased region" description="Low complexity" evidence="3">
    <location>
        <begin position="142"/>
        <end position="161"/>
    </location>
</feature>
<dbReference type="PANTHER" id="PTHR48025:SF1">
    <property type="entry name" value="RRM DOMAIN-CONTAINING PROTEIN"/>
    <property type="match status" value="1"/>
</dbReference>
<dbReference type="EMBL" id="CAJVPS010000073">
    <property type="protein sequence ID" value="CAG8448270.1"/>
    <property type="molecule type" value="Genomic_DNA"/>
</dbReference>
<keyword evidence="6" id="KW-1185">Reference proteome</keyword>
<dbReference type="InterPro" id="IPR035979">
    <property type="entry name" value="RBD_domain_sf"/>
</dbReference>
<proteinExistence type="predicted"/>
<organism evidence="5 6">
    <name type="scientific">Ambispora leptoticha</name>
    <dbReference type="NCBI Taxonomy" id="144679"/>
    <lineage>
        <taxon>Eukaryota</taxon>
        <taxon>Fungi</taxon>
        <taxon>Fungi incertae sedis</taxon>
        <taxon>Mucoromycota</taxon>
        <taxon>Glomeromycotina</taxon>
        <taxon>Glomeromycetes</taxon>
        <taxon>Archaeosporales</taxon>
        <taxon>Ambisporaceae</taxon>
        <taxon>Ambispora</taxon>
    </lineage>
</organism>
<feature type="domain" description="RRM" evidence="4">
    <location>
        <begin position="38"/>
        <end position="114"/>
    </location>
</feature>
<dbReference type="GO" id="GO:0003729">
    <property type="term" value="F:mRNA binding"/>
    <property type="evidence" value="ECO:0007669"/>
    <property type="project" value="TreeGrafter"/>
</dbReference>
<dbReference type="InterPro" id="IPR050502">
    <property type="entry name" value="Euk_RNA-bind_prot"/>
</dbReference>
<evidence type="ECO:0000256" key="3">
    <source>
        <dbReference type="SAM" id="MobiDB-lite"/>
    </source>
</evidence>
<evidence type="ECO:0000259" key="4">
    <source>
        <dbReference type="PROSITE" id="PS50102"/>
    </source>
</evidence>
<dbReference type="PROSITE" id="PS50102">
    <property type="entry name" value="RRM"/>
    <property type="match status" value="2"/>
</dbReference>
<evidence type="ECO:0000256" key="2">
    <source>
        <dbReference type="PROSITE-ProRule" id="PRU00176"/>
    </source>
</evidence>
<sequence length="315" mass="33997">MVSRRKRIRWELTVTEKTVSVEATVTKEETLVEEEAGYKVFVGNLSFQTSEEELADFFGSVGKVLKANIITRGTRSLGYGFVALETEEESKKAVAELNKQDLGGRLINVEVAKPKNESTSNHATDAQQNNTSGARRGRGSRNSHNINNNNNEDGGEAAENNDSTAVTASDAPNTNGTNADENTTGKPHRGAAGAAKTGEPSKTVVFVANLPFSITDEGLKEIFKDYNVTSAHVVQRRGGRSKGFGFVELADEEEQKRALEGLKGVKSEERELVIKIALSDQHAQQVGVSEEKPNSGVAEESATTEENKEPVTTGE</sequence>
<dbReference type="Proteomes" id="UP000789508">
    <property type="component" value="Unassembled WGS sequence"/>
</dbReference>
<dbReference type="CDD" id="cd00590">
    <property type="entry name" value="RRM_SF"/>
    <property type="match status" value="1"/>
</dbReference>
<name>A0A9N8YRM0_9GLOM</name>
<dbReference type="InterPro" id="IPR012677">
    <property type="entry name" value="Nucleotide-bd_a/b_plait_sf"/>
</dbReference>
<dbReference type="AlphaFoldDB" id="A0A9N8YRM0"/>
<protein>
    <submittedName>
        <fullName evidence="5">6089_t:CDS:1</fullName>
    </submittedName>
</protein>
<gene>
    <name evidence="5" type="ORF">ALEPTO_LOCUS835</name>
</gene>
<feature type="region of interest" description="Disordered" evidence="3">
    <location>
        <begin position="113"/>
        <end position="198"/>
    </location>
</feature>
<dbReference type="SUPFAM" id="SSF54928">
    <property type="entry name" value="RNA-binding domain, RBD"/>
    <property type="match status" value="2"/>
</dbReference>
<dbReference type="GO" id="GO:0005634">
    <property type="term" value="C:nucleus"/>
    <property type="evidence" value="ECO:0007669"/>
    <property type="project" value="TreeGrafter"/>
</dbReference>
<comment type="caution">
    <text evidence="5">The sequence shown here is derived from an EMBL/GenBank/DDBJ whole genome shotgun (WGS) entry which is preliminary data.</text>
</comment>
<dbReference type="InterPro" id="IPR000504">
    <property type="entry name" value="RRM_dom"/>
</dbReference>
<keyword evidence="1 2" id="KW-0694">RNA-binding</keyword>
<dbReference type="PANTHER" id="PTHR48025">
    <property type="entry name" value="OS02G0815200 PROTEIN"/>
    <property type="match status" value="1"/>
</dbReference>
<feature type="domain" description="RRM" evidence="4">
    <location>
        <begin position="203"/>
        <end position="279"/>
    </location>
</feature>
<dbReference type="Gene3D" id="3.30.70.330">
    <property type="match status" value="2"/>
</dbReference>
<feature type="compositionally biased region" description="Polar residues" evidence="3">
    <location>
        <begin position="162"/>
        <end position="185"/>
    </location>
</feature>
<dbReference type="OrthoDB" id="439808at2759"/>
<reference evidence="5" key="1">
    <citation type="submission" date="2021-06" db="EMBL/GenBank/DDBJ databases">
        <authorList>
            <person name="Kallberg Y."/>
            <person name="Tangrot J."/>
            <person name="Rosling A."/>
        </authorList>
    </citation>
    <scope>NUCLEOTIDE SEQUENCE</scope>
    <source>
        <strain evidence="5">FL130A</strain>
    </source>
</reference>
<feature type="compositionally biased region" description="Polar residues" evidence="3">
    <location>
        <begin position="117"/>
        <end position="128"/>
    </location>
</feature>
<evidence type="ECO:0000313" key="5">
    <source>
        <dbReference type="EMBL" id="CAG8448270.1"/>
    </source>
</evidence>
<dbReference type="SMART" id="SM00360">
    <property type="entry name" value="RRM"/>
    <property type="match status" value="2"/>
</dbReference>